<gene>
    <name evidence="1" type="ORF">M9H77_08658</name>
</gene>
<comment type="caution">
    <text evidence="1">The sequence shown here is derived from an EMBL/GenBank/DDBJ whole genome shotgun (WGS) entry which is preliminary data.</text>
</comment>
<proteinExistence type="predicted"/>
<evidence type="ECO:0000313" key="1">
    <source>
        <dbReference type="EMBL" id="KAI5677708.1"/>
    </source>
</evidence>
<dbReference type="EMBL" id="CM044702">
    <property type="protein sequence ID" value="KAI5677708.1"/>
    <property type="molecule type" value="Genomic_DNA"/>
</dbReference>
<evidence type="ECO:0000313" key="2">
    <source>
        <dbReference type="Proteomes" id="UP001060085"/>
    </source>
</evidence>
<sequence>MCDFYRIFDEVVSEWRSNANMEEFRCKQGHVEMKVPDSKLLQHANGVYNIGTYRLFEDQFMNFLEYCQELLAPNDGEHVWAKDIDVSGGSSGVTDARKGSKNDMVGSSVWRKEMLMKFSDLISASELNMNAQECI</sequence>
<accession>A0ACC0BYD5</accession>
<organism evidence="1 2">
    <name type="scientific">Catharanthus roseus</name>
    <name type="common">Madagascar periwinkle</name>
    <name type="synonym">Vinca rosea</name>
    <dbReference type="NCBI Taxonomy" id="4058"/>
    <lineage>
        <taxon>Eukaryota</taxon>
        <taxon>Viridiplantae</taxon>
        <taxon>Streptophyta</taxon>
        <taxon>Embryophyta</taxon>
        <taxon>Tracheophyta</taxon>
        <taxon>Spermatophyta</taxon>
        <taxon>Magnoliopsida</taxon>
        <taxon>eudicotyledons</taxon>
        <taxon>Gunneridae</taxon>
        <taxon>Pentapetalae</taxon>
        <taxon>asterids</taxon>
        <taxon>lamiids</taxon>
        <taxon>Gentianales</taxon>
        <taxon>Apocynaceae</taxon>
        <taxon>Rauvolfioideae</taxon>
        <taxon>Vinceae</taxon>
        <taxon>Catharanthinae</taxon>
        <taxon>Catharanthus</taxon>
    </lineage>
</organism>
<keyword evidence="2" id="KW-1185">Reference proteome</keyword>
<protein>
    <submittedName>
        <fullName evidence="1">Uncharacterized protein</fullName>
    </submittedName>
</protein>
<name>A0ACC0BYD5_CATRO</name>
<dbReference type="Proteomes" id="UP001060085">
    <property type="component" value="Linkage Group LG02"/>
</dbReference>
<reference evidence="2" key="1">
    <citation type="journal article" date="2023" name="Nat. Plants">
        <title>Single-cell RNA sequencing provides a high-resolution roadmap for understanding the multicellular compartmentation of specialized metabolism.</title>
        <authorList>
            <person name="Sun S."/>
            <person name="Shen X."/>
            <person name="Li Y."/>
            <person name="Li Y."/>
            <person name="Wang S."/>
            <person name="Li R."/>
            <person name="Zhang H."/>
            <person name="Shen G."/>
            <person name="Guo B."/>
            <person name="Wei J."/>
            <person name="Xu J."/>
            <person name="St-Pierre B."/>
            <person name="Chen S."/>
            <person name="Sun C."/>
        </authorList>
    </citation>
    <scope>NUCLEOTIDE SEQUENCE [LARGE SCALE GENOMIC DNA]</scope>
</reference>